<dbReference type="Proteomes" id="UP000626092">
    <property type="component" value="Unassembled WGS sequence"/>
</dbReference>
<dbReference type="Gene3D" id="3.90.180.10">
    <property type="entry name" value="Medium-chain alcohol dehydrogenases, catalytic domain"/>
    <property type="match status" value="2"/>
</dbReference>
<keyword evidence="8" id="KW-1185">Reference proteome</keyword>
<dbReference type="Gene3D" id="3.40.50.720">
    <property type="entry name" value="NAD(P)-binding Rossmann-like Domain"/>
    <property type="match status" value="2"/>
</dbReference>
<protein>
    <recommendedName>
        <fullName evidence="6">Enoyl reductase (ER) domain-containing protein</fullName>
    </recommendedName>
</protein>
<name>A0A834LK74_RHOSS</name>
<evidence type="ECO:0000256" key="1">
    <source>
        <dbReference type="ARBA" id="ARBA00001947"/>
    </source>
</evidence>
<dbReference type="Pfam" id="PF00107">
    <property type="entry name" value="ADH_zinc_N"/>
    <property type="match status" value="2"/>
</dbReference>
<dbReference type="GO" id="GO:0008270">
    <property type="term" value="F:zinc ion binding"/>
    <property type="evidence" value="ECO:0007669"/>
    <property type="project" value="InterPro"/>
</dbReference>
<comment type="similarity">
    <text evidence="5">Belongs to the zinc-containing alcohol dehydrogenase family.</text>
</comment>
<dbReference type="Pfam" id="PF08240">
    <property type="entry name" value="ADH_N"/>
    <property type="match status" value="2"/>
</dbReference>
<dbReference type="SUPFAM" id="SSF51735">
    <property type="entry name" value="NAD(P)-binding Rossmann-fold domains"/>
    <property type="match status" value="2"/>
</dbReference>
<comment type="cofactor">
    <cofactor evidence="1 5">
        <name>Zn(2+)</name>
        <dbReference type="ChEBI" id="CHEBI:29105"/>
    </cofactor>
</comment>
<keyword evidence="2 5" id="KW-0479">Metal-binding</keyword>
<organism evidence="7 8">
    <name type="scientific">Rhododendron simsii</name>
    <name type="common">Sims's rhododendron</name>
    <dbReference type="NCBI Taxonomy" id="118357"/>
    <lineage>
        <taxon>Eukaryota</taxon>
        <taxon>Viridiplantae</taxon>
        <taxon>Streptophyta</taxon>
        <taxon>Embryophyta</taxon>
        <taxon>Tracheophyta</taxon>
        <taxon>Spermatophyta</taxon>
        <taxon>Magnoliopsida</taxon>
        <taxon>eudicotyledons</taxon>
        <taxon>Gunneridae</taxon>
        <taxon>Pentapetalae</taxon>
        <taxon>asterids</taxon>
        <taxon>Ericales</taxon>
        <taxon>Ericaceae</taxon>
        <taxon>Ericoideae</taxon>
        <taxon>Rhodoreae</taxon>
        <taxon>Rhododendron</taxon>
    </lineage>
</organism>
<dbReference type="OrthoDB" id="1879366at2759"/>
<dbReference type="CDD" id="cd05283">
    <property type="entry name" value="CAD1"/>
    <property type="match status" value="2"/>
</dbReference>
<dbReference type="FunFam" id="3.40.50.720:FF:000022">
    <property type="entry name" value="Cinnamyl alcohol dehydrogenase"/>
    <property type="match status" value="2"/>
</dbReference>
<dbReference type="SMART" id="SM00829">
    <property type="entry name" value="PKS_ER"/>
    <property type="match status" value="1"/>
</dbReference>
<dbReference type="GO" id="GO:0009809">
    <property type="term" value="P:lignin biosynthetic process"/>
    <property type="evidence" value="ECO:0007669"/>
    <property type="project" value="UniProtKB-ARBA"/>
</dbReference>
<dbReference type="InterPro" id="IPR036291">
    <property type="entry name" value="NAD(P)-bd_dom_sf"/>
</dbReference>
<evidence type="ECO:0000313" key="7">
    <source>
        <dbReference type="EMBL" id="KAF7140384.1"/>
    </source>
</evidence>
<feature type="domain" description="Enoyl reductase (ER)" evidence="6">
    <location>
        <begin position="19"/>
        <end position="351"/>
    </location>
</feature>
<proteinExistence type="inferred from homology"/>
<dbReference type="InterPro" id="IPR047109">
    <property type="entry name" value="CAD-like"/>
</dbReference>
<dbReference type="InterPro" id="IPR013154">
    <property type="entry name" value="ADH-like_N"/>
</dbReference>
<evidence type="ECO:0000256" key="5">
    <source>
        <dbReference type="RuleBase" id="RU361277"/>
    </source>
</evidence>
<dbReference type="InterPro" id="IPR020843">
    <property type="entry name" value="ER"/>
</dbReference>
<dbReference type="FunFam" id="3.90.180.10:FF:000004">
    <property type="entry name" value="probable cinnamyl alcohol dehydrogenase"/>
    <property type="match status" value="1"/>
</dbReference>
<comment type="caution">
    <text evidence="7">The sequence shown here is derived from an EMBL/GenBank/DDBJ whole genome shotgun (WGS) entry which is preliminary data.</text>
</comment>
<dbReference type="InterPro" id="IPR013149">
    <property type="entry name" value="ADH-like_C"/>
</dbReference>
<evidence type="ECO:0000256" key="4">
    <source>
        <dbReference type="ARBA" id="ARBA00023002"/>
    </source>
</evidence>
<keyword evidence="4" id="KW-0560">Oxidoreductase</keyword>
<dbReference type="GO" id="GO:0016616">
    <property type="term" value="F:oxidoreductase activity, acting on the CH-OH group of donors, NAD or NADP as acceptor"/>
    <property type="evidence" value="ECO:0007669"/>
    <property type="project" value="InterPro"/>
</dbReference>
<gene>
    <name evidence="7" type="ORF">RHSIM_Rhsim06G0015100</name>
</gene>
<dbReference type="InterPro" id="IPR002328">
    <property type="entry name" value="ADH_Zn_CS"/>
</dbReference>
<keyword evidence="3 5" id="KW-0862">Zinc</keyword>
<evidence type="ECO:0000256" key="3">
    <source>
        <dbReference type="ARBA" id="ARBA00022833"/>
    </source>
</evidence>
<dbReference type="SUPFAM" id="SSF50129">
    <property type="entry name" value="GroES-like"/>
    <property type="match status" value="2"/>
</dbReference>
<evidence type="ECO:0000259" key="6">
    <source>
        <dbReference type="SMART" id="SM00829"/>
    </source>
</evidence>
<reference evidence="7" key="1">
    <citation type="submission" date="2019-11" db="EMBL/GenBank/DDBJ databases">
        <authorList>
            <person name="Liu Y."/>
            <person name="Hou J."/>
            <person name="Li T.-Q."/>
            <person name="Guan C.-H."/>
            <person name="Wu X."/>
            <person name="Wu H.-Z."/>
            <person name="Ling F."/>
            <person name="Zhang R."/>
            <person name="Shi X.-G."/>
            <person name="Ren J.-P."/>
            <person name="Chen E.-F."/>
            <person name="Sun J.-M."/>
        </authorList>
    </citation>
    <scope>NUCLEOTIDE SEQUENCE</scope>
    <source>
        <strain evidence="7">Adult_tree_wgs_1</strain>
        <tissue evidence="7">Leaves</tissue>
    </source>
</reference>
<dbReference type="EMBL" id="WJXA01000006">
    <property type="protein sequence ID" value="KAF7140384.1"/>
    <property type="molecule type" value="Genomic_DNA"/>
</dbReference>
<dbReference type="InterPro" id="IPR011032">
    <property type="entry name" value="GroES-like_sf"/>
</dbReference>
<dbReference type="AlphaFoldDB" id="A0A834LK74"/>
<evidence type="ECO:0000256" key="2">
    <source>
        <dbReference type="ARBA" id="ARBA00022723"/>
    </source>
</evidence>
<dbReference type="PANTHER" id="PTHR42683">
    <property type="entry name" value="ALDEHYDE REDUCTASE"/>
    <property type="match status" value="1"/>
</dbReference>
<dbReference type="PROSITE" id="PS00059">
    <property type="entry name" value="ADH_ZINC"/>
    <property type="match status" value="2"/>
</dbReference>
<sequence length="753" mass="82364">MAQTTPNHTQTVSGWAAHDTSGKITPYTFKRRENGMNDVTIKVLYCGICHTDLHHVRNDWGITMYPVVPGHEITGLITKVGGNVTEFKVGDRVGVGCLAASCLECEFCKDSQENYCDQIQFTYNGIFWDGSITYGGYSKMLVADQRYVVHVPKNLPMDAAAPLLCAGVTVFCPLKDNNLLEAPGKKIGVIGLGGLGHVAVKFGKAFGHHVTVISTSPSKEKEAKDRLGADDFIVSTDAAQMKAGKRSLDFILDTVSAYHSLGPYLELLKVNGTLVIVGAPDKPMGLPSFPLIFGKRVVKGSMTGSMKETQEMMDVCGKYNITCDIETIPPEKINEALDRLAKNDVKYRFVIDIDGQKPASSKSDLPPSLEDRATEAQVHGMFSRGFSQPIELPNRINDELETKRISVSNKKLVAKRENGMNDVTIKILYCGICHTDIHHVRDDWGITMYPVVPGHEITGLITTVGSNVTEFKVGDRVGVGCLAATCLECKFCKDSQENYCDQVQFTYNSIFWDGSITYGGYSKMLVADHRYVVHVPENLPMDAAAPLLCAGITVYCPLKDNNLLDLPGKRIGVIGLGGLGHVAVKFGKAFGHHVTVISTSPSKEKEARDRLGADDFIVSTDAAQMKAGKRSLDFILDTVSAYHSLGPYLDLLKVNGTLVIVGAPDKPMDLPSFPLIFGKRTVKGSIIGSMKETQEMMDVCGKYNITCDIETVTPEKINEALDRLAKNDVKYRFVIDIDAEKPSNLIRAEKELA</sequence>
<accession>A0A834LK74</accession>
<evidence type="ECO:0000313" key="8">
    <source>
        <dbReference type="Proteomes" id="UP000626092"/>
    </source>
</evidence>